<proteinExistence type="predicted"/>
<dbReference type="InterPro" id="IPR008988">
    <property type="entry name" value="Transcriptional_repressor_C"/>
</dbReference>
<gene>
    <name evidence="3" type="ordered locus">DP0959</name>
</gene>
<dbReference type="eggNOG" id="COG1918">
    <property type="taxonomic scope" value="Bacteria"/>
</dbReference>
<dbReference type="InterPro" id="IPR038157">
    <property type="entry name" value="FeoA_core_dom"/>
</dbReference>
<dbReference type="Gene3D" id="2.30.30.90">
    <property type="match status" value="1"/>
</dbReference>
<dbReference type="GO" id="GO:0046914">
    <property type="term" value="F:transition metal ion binding"/>
    <property type="evidence" value="ECO:0007669"/>
    <property type="project" value="InterPro"/>
</dbReference>
<dbReference type="SMART" id="SM00899">
    <property type="entry name" value="FeoA"/>
    <property type="match status" value="1"/>
</dbReference>
<evidence type="ECO:0000313" key="4">
    <source>
        <dbReference type="Proteomes" id="UP000000602"/>
    </source>
</evidence>
<dbReference type="OrthoDB" id="9811076at2"/>
<reference evidence="4" key="1">
    <citation type="journal article" date="2004" name="Environ. Microbiol.">
        <title>The genome of Desulfotalea psychrophila, a sulfate-reducing bacterium from permanently cold Arctic sediments.</title>
        <authorList>
            <person name="Rabus R."/>
            <person name="Ruepp A."/>
            <person name="Frickey T."/>
            <person name="Rattei T."/>
            <person name="Fartmann B."/>
            <person name="Stark M."/>
            <person name="Bauer M."/>
            <person name="Zibat A."/>
            <person name="Lombardot T."/>
            <person name="Becker I."/>
            <person name="Amann J."/>
            <person name="Gellner K."/>
            <person name="Teeling H."/>
            <person name="Leuschner W.D."/>
            <person name="Gloeckner F.-O."/>
            <person name="Lupas A.N."/>
            <person name="Amann R."/>
            <person name="Klenk H.-P."/>
        </authorList>
    </citation>
    <scope>NUCLEOTIDE SEQUENCE [LARGE SCALE GENOMIC DNA]</scope>
    <source>
        <strain evidence="4">DSM 12343 / LSv54</strain>
    </source>
</reference>
<keyword evidence="1" id="KW-0408">Iron</keyword>
<dbReference type="PANTHER" id="PTHR42954:SF2">
    <property type="entry name" value="FE(2+) TRANSPORT PROTEIN A"/>
    <property type="match status" value="1"/>
</dbReference>
<keyword evidence="4" id="KW-1185">Reference proteome</keyword>
<name>Q6APN6_DESPS</name>
<dbReference type="InterPro" id="IPR007167">
    <property type="entry name" value="Fe-transptr_FeoA-like"/>
</dbReference>
<dbReference type="PANTHER" id="PTHR42954">
    <property type="entry name" value="FE(2+) TRANSPORT PROTEIN A"/>
    <property type="match status" value="1"/>
</dbReference>
<dbReference type="InterPro" id="IPR052713">
    <property type="entry name" value="FeoA"/>
</dbReference>
<dbReference type="HOGENOM" id="CLU_150646_12_0_7"/>
<dbReference type="EMBL" id="CR522870">
    <property type="protein sequence ID" value="CAG35688.1"/>
    <property type="molecule type" value="Genomic_DNA"/>
</dbReference>
<dbReference type="KEGG" id="dps:DP0959"/>
<dbReference type="Proteomes" id="UP000000602">
    <property type="component" value="Chromosome"/>
</dbReference>
<evidence type="ECO:0000259" key="2">
    <source>
        <dbReference type="SMART" id="SM00899"/>
    </source>
</evidence>
<accession>Q6APN6</accession>
<protein>
    <submittedName>
        <fullName evidence="3">Related to ferrous ion transport protein A</fullName>
    </submittedName>
</protein>
<evidence type="ECO:0000256" key="1">
    <source>
        <dbReference type="ARBA" id="ARBA00023004"/>
    </source>
</evidence>
<dbReference type="RefSeq" id="WP_011188202.1">
    <property type="nucleotide sequence ID" value="NC_006138.1"/>
</dbReference>
<dbReference type="SUPFAM" id="SSF50037">
    <property type="entry name" value="C-terminal domain of transcriptional repressors"/>
    <property type="match status" value="1"/>
</dbReference>
<feature type="domain" description="Ferrous iron transporter FeoA-like" evidence="2">
    <location>
        <begin position="23"/>
        <end position="91"/>
    </location>
</feature>
<sequence length="91" mass="10142">MPISIKLTNIKRGKTYKVPGFNQSLSDYTCQETDFAQSTSDYAAKLYKMGFIEGTPIELASVNISDPIVIQIRGSRVALRKNEAQQILVTE</sequence>
<dbReference type="AlphaFoldDB" id="Q6APN6"/>
<dbReference type="Pfam" id="PF04023">
    <property type="entry name" value="FeoA"/>
    <property type="match status" value="1"/>
</dbReference>
<dbReference type="STRING" id="177439.DP0959"/>
<evidence type="ECO:0000313" key="3">
    <source>
        <dbReference type="EMBL" id="CAG35688.1"/>
    </source>
</evidence>
<organism evidence="3 4">
    <name type="scientific">Desulfotalea psychrophila (strain LSv54 / DSM 12343)</name>
    <dbReference type="NCBI Taxonomy" id="177439"/>
    <lineage>
        <taxon>Bacteria</taxon>
        <taxon>Pseudomonadati</taxon>
        <taxon>Thermodesulfobacteriota</taxon>
        <taxon>Desulfobulbia</taxon>
        <taxon>Desulfobulbales</taxon>
        <taxon>Desulfocapsaceae</taxon>
        <taxon>Desulfotalea</taxon>
    </lineage>
</organism>